<keyword evidence="8" id="KW-0812">Transmembrane</keyword>
<dbReference type="PROSITE" id="PS50885">
    <property type="entry name" value="HAMP"/>
    <property type="match status" value="1"/>
</dbReference>
<evidence type="ECO:0000256" key="2">
    <source>
        <dbReference type="ARBA" id="ARBA00022475"/>
    </source>
</evidence>
<evidence type="ECO:0000313" key="11">
    <source>
        <dbReference type="EMBL" id="MFD1221660.1"/>
    </source>
</evidence>
<dbReference type="CDD" id="cd06225">
    <property type="entry name" value="HAMP"/>
    <property type="match status" value="1"/>
</dbReference>
<dbReference type="PANTHER" id="PTHR32089">
    <property type="entry name" value="METHYL-ACCEPTING CHEMOTAXIS PROTEIN MCPB"/>
    <property type="match status" value="1"/>
</dbReference>
<dbReference type="SUPFAM" id="SSF58104">
    <property type="entry name" value="Methyl-accepting chemotaxis protein (MCP) signaling domain"/>
    <property type="match status" value="1"/>
</dbReference>
<feature type="coiled-coil region" evidence="7">
    <location>
        <begin position="75"/>
        <end position="102"/>
    </location>
</feature>
<dbReference type="PRINTS" id="PR00260">
    <property type="entry name" value="CHEMTRNSDUCR"/>
</dbReference>
<comment type="subcellular location">
    <subcellularLocation>
        <location evidence="1">Cell membrane</location>
    </subcellularLocation>
</comment>
<evidence type="ECO:0000259" key="9">
    <source>
        <dbReference type="PROSITE" id="PS50111"/>
    </source>
</evidence>
<feature type="transmembrane region" description="Helical" evidence="8">
    <location>
        <begin position="13"/>
        <end position="35"/>
    </location>
</feature>
<sequence length="570" mass="62577">MKFIQNLRIKTKIGGMLGLSIVFLLIIGITGYFVMDKMANNARVMYEETLIPNSLVEGLLFGNSQMDSLQLELLLAKDEAIIKQIQQQITQTRDKNQAIRKNLEQITLSPRAQEQYQHFVDLIPKNNDAKKKVDELAVANQKEAAHKEYVNSFKPIRAEMIQSLENVVKYNEEDAKIFYDKSIESSKVATSIIIVVTVLAVVLCSLIGYGVANMITRPVRSIQQLMAKAQDGDLTVNATYQSKDEIGLLSKDFNGMIASLREIIAKIVYESQNLSASSEQLAASSEQSAQTTHHVVAAIQDIAGGADQQMQSTTESVRAMEEMATGINRIAEFSGNVSAMSMEASKEAEEGNISIQKAMSQMDMIRESVSDSAKVVNQLGKRSDEIGQIVDVITDISMQTNLLALNAAIEAARAGEHGRGFVVVADEVRKLAEQSRQSAEQIAEIIQQIQGETRSAVIAMEKGSKEVEHGTVIMQEAGEAFRNIMNAVQQVAYQMQEVSAASEQMSAGTEEITASLHDMSSITEAAFSKTESVAAASEQQLATMEEISESVNALTRMAQELHEMTLRFKS</sequence>
<dbReference type="RefSeq" id="WP_179136163.1">
    <property type="nucleotide sequence ID" value="NZ_BAABJG010000003.1"/>
</dbReference>
<dbReference type="SMART" id="SM00283">
    <property type="entry name" value="MA"/>
    <property type="match status" value="1"/>
</dbReference>
<dbReference type="PANTHER" id="PTHR32089:SF112">
    <property type="entry name" value="LYSOZYME-LIKE PROTEIN-RELATED"/>
    <property type="match status" value="1"/>
</dbReference>
<dbReference type="Gene3D" id="6.10.340.10">
    <property type="match status" value="1"/>
</dbReference>
<proteinExistence type="inferred from homology"/>
<evidence type="ECO:0000256" key="3">
    <source>
        <dbReference type="ARBA" id="ARBA00023136"/>
    </source>
</evidence>
<accession>A0ABW3ULM3</accession>
<evidence type="ECO:0000256" key="6">
    <source>
        <dbReference type="PROSITE-ProRule" id="PRU00284"/>
    </source>
</evidence>
<dbReference type="InterPro" id="IPR004089">
    <property type="entry name" value="MCPsignal_dom"/>
</dbReference>
<dbReference type="EMBL" id="JBHTLU010000019">
    <property type="protein sequence ID" value="MFD1221660.1"/>
    <property type="molecule type" value="Genomic_DNA"/>
</dbReference>
<evidence type="ECO:0000259" key="10">
    <source>
        <dbReference type="PROSITE" id="PS50885"/>
    </source>
</evidence>
<keyword evidence="4 6" id="KW-0807">Transducer</keyword>
<dbReference type="Pfam" id="PF12729">
    <property type="entry name" value="4HB_MCP_1"/>
    <property type="match status" value="1"/>
</dbReference>
<dbReference type="InterPro" id="IPR003660">
    <property type="entry name" value="HAMP_dom"/>
</dbReference>
<dbReference type="PROSITE" id="PS50111">
    <property type="entry name" value="CHEMOTAXIS_TRANSDUC_2"/>
    <property type="match status" value="1"/>
</dbReference>
<evidence type="ECO:0000256" key="8">
    <source>
        <dbReference type="SAM" id="Phobius"/>
    </source>
</evidence>
<dbReference type="InterPro" id="IPR024478">
    <property type="entry name" value="HlyB_4HB_MCP"/>
</dbReference>
<evidence type="ECO:0000256" key="7">
    <source>
        <dbReference type="SAM" id="Coils"/>
    </source>
</evidence>
<gene>
    <name evidence="11" type="ORF">ACFQ4B_16195</name>
</gene>
<comment type="similarity">
    <text evidence="5">Belongs to the methyl-accepting chemotaxis (MCP) protein family.</text>
</comment>
<protein>
    <submittedName>
        <fullName evidence="11">Methyl-accepting chemotaxis protein</fullName>
    </submittedName>
</protein>
<feature type="domain" description="HAMP" evidence="10">
    <location>
        <begin position="213"/>
        <end position="265"/>
    </location>
</feature>
<evidence type="ECO:0000256" key="4">
    <source>
        <dbReference type="ARBA" id="ARBA00023224"/>
    </source>
</evidence>
<keyword evidence="12" id="KW-1185">Reference proteome</keyword>
<reference evidence="12" key="1">
    <citation type="journal article" date="2019" name="Int. J. Syst. Evol. Microbiol.">
        <title>The Global Catalogue of Microorganisms (GCM) 10K type strain sequencing project: providing services to taxonomists for standard genome sequencing and annotation.</title>
        <authorList>
            <consortium name="The Broad Institute Genomics Platform"/>
            <consortium name="The Broad Institute Genome Sequencing Center for Infectious Disease"/>
            <person name="Wu L."/>
            <person name="Ma J."/>
        </authorList>
    </citation>
    <scope>NUCLEOTIDE SEQUENCE [LARGE SCALE GENOMIC DNA]</scope>
    <source>
        <strain evidence="12">CCUG 53270</strain>
    </source>
</reference>
<keyword evidence="8" id="KW-1133">Transmembrane helix</keyword>
<comment type="caution">
    <text evidence="11">The sequence shown here is derived from an EMBL/GenBank/DDBJ whole genome shotgun (WGS) entry which is preliminary data.</text>
</comment>
<name>A0ABW3ULM3_9BACL</name>
<dbReference type="InterPro" id="IPR004090">
    <property type="entry name" value="Chemotax_Me-accpt_rcpt"/>
</dbReference>
<keyword evidence="2" id="KW-1003">Cell membrane</keyword>
<evidence type="ECO:0000256" key="5">
    <source>
        <dbReference type="ARBA" id="ARBA00029447"/>
    </source>
</evidence>
<feature type="transmembrane region" description="Helical" evidence="8">
    <location>
        <begin position="188"/>
        <end position="212"/>
    </location>
</feature>
<evidence type="ECO:0000313" key="12">
    <source>
        <dbReference type="Proteomes" id="UP001597180"/>
    </source>
</evidence>
<organism evidence="11 12">
    <name type="scientific">Paenibacillus vulneris</name>
    <dbReference type="NCBI Taxonomy" id="1133364"/>
    <lineage>
        <taxon>Bacteria</taxon>
        <taxon>Bacillati</taxon>
        <taxon>Bacillota</taxon>
        <taxon>Bacilli</taxon>
        <taxon>Bacillales</taxon>
        <taxon>Paenibacillaceae</taxon>
        <taxon>Paenibacillus</taxon>
    </lineage>
</organism>
<dbReference type="Pfam" id="PF00015">
    <property type="entry name" value="MCPsignal"/>
    <property type="match status" value="1"/>
</dbReference>
<dbReference type="Pfam" id="PF00672">
    <property type="entry name" value="HAMP"/>
    <property type="match status" value="1"/>
</dbReference>
<evidence type="ECO:0000256" key="1">
    <source>
        <dbReference type="ARBA" id="ARBA00004236"/>
    </source>
</evidence>
<keyword evidence="7" id="KW-0175">Coiled coil</keyword>
<dbReference type="SMART" id="SM00304">
    <property type="entry name" value="HAMP"/>
    <property type="match status" value="1"/>
</dbReference>
<keyword evidence="3 8" id="KW-0472">Membrane</keyword>
<dbReference type="CDD" id="cd11386">
    <property type="entry name" value="MCP_signal"/>
    <property type="match status" value="1"/>
</dbReference>
<dbReference type="Gene3D" id="1.10.287.950">
    <property type="entry name" value="Methyl-accepting chemotaxis protein"/>
    <property type="match status" value="1"/>
</dbReference>
<dbReference type="Proteomes" id="UP001597180">
    <property type="component" value="Unassembled WGS sequence"/>
</dbReference>
<feature type="domain" description="Methyl-accepting transducer" evidence="9">
    <location>
        <begin position="284"/>
        <end position="520"/>
    </location>
</feature>